<organism evidence="8 9">
    <name type="scientific">Hymenobacter sedentarius</name>
    <dbReference type="NCBI Taxonomy" id="1411621"/>
    <lineage>
        <taxon>Bacteria</taxon>
        <taxon>Pseudomonadati</taxon>
        <taxon>Bacteroidota</taxon>
        <taxon>Cytophagia</taxon>
        <taxon>Cytophagales</taxon>
        <taxon>Hymenobacteraceae</taxon>
        <taxon>Hymenobacter</taxon>
    </lineage>
</organism>
<dbReference type="PANTHER" id="PTHR21047:SF2">
    <property type="entry name" value="THYMIDINE DIPHOSPHO-4-KETO-RHAMNOSE 3,5-EPIMERASE"/>
    <property type="match status" value="1"/>
</dbReference>
<dbReference type="EC" id="5.1.3.13" evidence="3 7"/>
<dbReference type="GO" id="GO:0008830">
    <property type="term" value="F:dTDP-4-dehydrorhamnose 3,5-epimerase activity"/>
    <property type="evidence" value="ECO:0007669"/>
    <property type="project" value="UniProtKB-UniRule"/>
</dbReference>
<dbReference type="GO" id="GO:0000271">
    <property type="term" value="P:polysaccharide biosynthetic process"/>
    <property type="evidence" value="ECO:0007669"/>
    <property type="project" value="TreeGrafter"/>
</dbReference>
<keyword evidence="9" id="KW-1185">Reference proteome</keyword>
<comment type="function">
    <text evidence="2 7">Catalyzes the epimerization of the C3' and C5'positions of dTDP-6-deoxy-D-xylo-4-hexulose, forming dTDP-6-deoxy-L-lyxo-4-hexulose.</text>
</comment>
<proteinExistence type="inferred from homology"/>
<dbReference type="InterPro" id="IPR011051">
    <property type="entry name" value="RmlC_Cupin_sf"/>
</dbReference>
<evidence type="ECO:0000256" key="3">
    <source>
        <dbReference type="ARBA" id="ARBA00012098"/>
    </source>
</evidence>
<dbReference type="STRING" id="1411621.AUC43_02665"/>
<keyword evidence="7" id="KW-0413">Isomerase</keyword>
<dbReference type="RefSeq" id="WP_068189605.1">
    <property type="nucleotide sequence ID" value="NZ_CP013909.1"/>
</dbReference>
<evidence type="ECO:0000256" key="1">
    <source>
        <dbReference type="ARBA" id="ARBA00001298"/>
    </source>
</evidence>
<dbReference type="SUPFAM" id="SSF51182">
    <property type="entry name" value="RmlC-like cupins"/>
    <property type="match status" value="1"/>
</dbReference>
<dbReference type="Proteomes" id="UP000059542">
    <property type="component" value="Chromosome"/>
</dbReference>
<evidence type="ECO:0000313" key="8">
    <source>
        <dbReference type="EMBL" id="ALW84096.1"/>
    </source>
</evidence>
<dbReference type="EMBL" id="CP013909">
    <property type="protein sequence ID" value="ALW84096.1"/>
    <property type="molecule type" value="Genomic_DNA"/>
</dbReference>
<dbReference type="KEGG" id="hyg:AUC43_02665"/>
<comment type="similarity">
    <text evidence="7">Belongs to the dTDP-4-dehydrorhamnose 3,5-epimerase family.</text>
</comment>
<dbReference type="OrthoDB" id="9800680at2"/>
<feature type="site" description="Participates in a stacking interaction with the thymidine ring of dTDP-4-oxo-6-deoxyglucose" evidence="6">
    <location>
        <position position="139"/>
    </location>
</feature>
<dbReference type="GO" id="GO:0005829">
    <property type="term" value="C:cytosol"/>
    <property type="evidence" value="ECO:0007669"/>
    <property type="project" value="TreeGrafter"/>
</dbReference>
<comment type="pathway">
    <text evidence="7">Carbohydrate biosynthesis; dTDP-L-rhamnose biosynthesis.</text>
</comment>
<dbReference type="Gene3D" id="2.60.120.10">
    <property type="entry name" value="Jelly Rolls"/>
    <property type="match status" value="1"/>
</dbReference>
<comment type="subunit">
    <text evidence="7">Homodimer.</text>
</comment>
<reference evidence="8 9" key="1">
    <citation type="submission" date="2015-12" db="EMBL/GenBank/DDBJ databases">
        <authorList>
            <person name="Shamseldin A."/>
            <person name="Moawad H."/>
            <person name="Abd El-Rahim W.M."/>
            <person name="Sadowsky M.J."/>
        </authorList>
    </citation>
    <scope>NUCLEOTIDE SEQUENCE [LARGE SCALE GENOMIC DNA]</scope>
    <source>
        <strain evidence="8 9">DG5B</strain>
    </source>
</reference>
<dbReference type="PANTHER" id="PTHR21047">
    <property type="entry name" value="DTDP-6-DEOXY-D-GLUCOSE-3,5 EPIMERASE"/>
    <property type="match status" value="1"/>
</dbReference>
<evidence type="ECO:0000256" key="7">
    <source>
        <dbReference type="RuleBase" id="RU364069"/>
    </source>
</evidence>
<dbReference type="GO" id="GO:0019305">
    <property type="term" value="P:dTDP-rhamnose biosynthetic process"/>
    <property type="evidence" value="ECO:0007669"/>
    <property type="project" value="UniProtKB-UniRule"/>
</dbReference>
<gene>
    <name evidence="8" type="ORF">AUC43_02665</name>
</gene>
<sequence>MQAIPHALPGLIEFVPRLFGDPRGVFYETYSARLMQEMGLPADLDWVQDNQSKSQPGVVRGLHFQHPPHAQAKLVRVAKGRALDVVVDIRRDSPTFGKHAKVELSEAKGNILFVPIGFAHGFVALEEDTLFLYKCSNYYAPPAEGGLQWNDPALGIEWGIADALVSPKDAVLPTFAELDSPF</sequence>
<dbReference type="InterPro" id="IPR014710">
    <property type="entry name" value="RmlC-like_jellyroll"/>
</dbReference>
<evidence type="ECO:0000256" key="6">
    <source>
        <dbReference type="PIRSR" id="PIRSR600888-3"/>
    </source>
</evidence>
<name>A0A0U4AKI1_9BACT</name>
<feature type="active site" description="Proton acceptor" evidence="5">
    <location>
        <position position="63"/>
    </location>
</feature>
<evidence type="ECO:0000256" key="5">
    <source>
        <dbReference type="PIRSR" id="PIRSR600888-1"/>
    </source>
</evidence>
<protein>
    <recommendedName>
        <fullName evidence="4 7">dTDP-4-dehydrorhamnose 3,5-epimerase</fullName>
        <ecNumber evidence="3 7">5.1.3.13</ecNumber>
    </recommendedName>
    <alternativeName>
        <fullName evidence="7">Thymidine diphospho-4-keto-rhamnose 3,5-epimerase</fullName>
    </alternativeName>
</protein>
<dbReference type="NCBIfam" id="TIGR01221">
    <property type="entry name" value="rmlC"/>
    <property type="match status" value="1"/>
</dbReference>
<dbReference type="InterPro" id="IPR000888">
    <property type="entry name" value="RmlC-like"/>
</dbReference>
<dbReference type="UniPathway" id="UPA00124"/>
<comment type="catalytic activity">
    <reaction evidence="1 7">
        <text>dTDP-4-dehydro-6-deoxy-alpha-D-glucose = dTDP-4-dehydro-beta-L-rhamnose</text>
        <dbReference type="Rhea" id="RHEA:16969"/>
        <dbReference type="ChEBI" id="CHEBI:57649"/>
        <dbReference type="ChEBI" id="CHEBI:62830"/>
        <dbReference type="EC" id="5.1.3.13"/>
    </reaction>
</comment>
<dbReference type="CDD" id="cd00438">
    <property type="entry name" value="cupin_RmlC"/>
    <property type="match status" value="1"/>
</dbReference>
<evidence type="ECO:0000313" key="9">
    <source>
        <dbReference type="Proteomes" id="UP000059542"/>
    </source>
</evidence>
<evidence type="ECO:0000256" key="2">
    <source>
        <dbReference type="ARBA" id="ARBA00001997"/>
    </source>
</evidence>
<feature type="active site" description="Proton donor" evidence="5">
    <location>
        <position position="133"/>
    </location>
</feature>
<accession>A0A0U4AKI1</accession>
<dbReference type="Pfam" id="PF00908">
    <property type="entry name" value="dTDP_sugar_isom"/>
    <property type="match status" value="1"/>
</dbReference>
<dbReference type="AlphaFoldDB" id="A0A0U4AKI1"/>
<evidence type="ECO:0000256" key="4">
    <source>
        <dbReference type="ARBA" id="ARBA00019595"/>
    </source>
</evidence>